<organism evidence="3 4">
    <name type="scientific">Erwinia tracheiphila</name>
    <dbReference type="NCBI Taxonomy" id="65700"/>
    <lineage>
        <taxon>Bacteria</taxon>
        <taxon>Pseudomonadati</taxon>
        <taxon>Pseudomonadota</taxon>
        <taxon>Gammaproteobacteria</taxon>
        <taxon>Enterobacterales</taxon>
        <taxon>Erwiniaceae</taxon>
        <taxon>Erwinia</taxon>
    </lineage>
</organism>
<dbReference type="Proteomes" id="UP000033924">
    <property type="component" value="Unassembled WGS sequence"/>
</dbReference>
<reference evidence="2 5" key="2">
    <citation type="submission" date="2016-01" db="EMBL/GenBank/DDBJ databases">
        <authorList>
            <person name="Oliw E.H."/>
        </authorList>
    </citation>
    <scope>NUCLEOTIDE SEQUENCE [LARGE SCALE GENOMIC DNA]</scope>
    <source>
        <strain evidence="2 5">MDcuke</strain>
    </source>
</reference>
<feature type="coiled-coil region" evidence="1">
    <location>
        <begin position="143"/>
        <end position="170"/>
    </location>
</feature>
<keyword evidence="4" id="KW-1185">Reference proteome</keyword>
<dbReference type="InterPro" id="IPR010890">
    <property type="entry name" value="PriC"/>
</dbReference>
<evidence type="ECO:0000313" key="5">
    <source>
        <dbReference type="Proteomes" id="UP000264980"/>
    </source>
</evidence>
<reference evidence="3 4" key="1">
    <citation type="submission" date="2015-01" db="EMBL/GenBank/DDBJ databases">
        <title>Erwinia tracheiphila.</title>
        <authorList>
            <person name="Shapiro L.R."/>
        </authorList>
    </citation>
    <scope>NUCLEOTIDE SEQUENCE [LARGE SCALE GENOMIC DNA]</scope>
    <source>
        <strain evidence="3 4">BuffGH</strain>
    </source>
</reference>
<protein>
    <submittedName>
        <fullName evidence="3">Prephenate dehydrogenase</fullName>
    </submittedName>
</protein>
<keyword evidence="1" id="KW-0175">Coiled coil</keyword>
<name>A0A0M2K5X2_9GAMM</name>
<dbReference type="Proteomes" id="UP000264980">
    <property type="component" value="Chromosome"/>
</dbReference>
<gene>
    <name evidence="2" type="ORF">AV903_00605</name>
    <name evidence="3" type="ORF">SY86_24735</name>
</gene>
<sequence length="176" mass="20124">MRREYLLGQLAAQIKQLVHTLAPHAHEKASSARFDGQLFHCNSIRLGDCLQEVRQSLAMLKQSSISGSSESVAWLAERMVRQIGALQREVATQSLRKKDLQTVPEEESLYEKLAKHQDYERRLRAAIADRESQLAYQDTLSGQQKLQREIAAQEGRLQRCLQALKRIEQAIEKSEQ</sequence>
<dbReference type="PATRIC" id="fig|65700.7.peg.6112"/>
<evidence type="ECO:0000256" key="1">
    <source>
        <dbReference type="SAM" id="Coils"/>
    </source>
</evidence>
<evidence type="ECO:0000313" key="2">
    <source>
        <dbReference type="EMBL" id="AXF78677.1"/>
    </source>
</evidence>
<proteinExistence type="predicted"/>
<accession>A0A0M2K5X2</accession>
<evidence type="ECO:0000313" key="3">
    <source>
        <dbReference type="EMBL" id="KKF34354.1"/>
    </source>
</evidence>
<dbReference type="EMBL" id="JXNU01000005">
    <property type="protein sequence ID" value="KKF34354.1"/>
    <property type="molecule type" value="Genomic_DNA"/>
</dbReference>
<dbReference type="STRING" id="65700.SY86_24735"/>
<dbReference type="InterPro" id="IPR038338">
    <property type="entry name" value="PriC_sf"/>
</dbReference>
<dbReference type="AlphaFoldDB" id="A0A0M2K5X2"/>
<evidence type="ECO:0000313" key="4">
    <source>
        <dbReference type="Proteomes" id="UP000033924"/>
    </source>
</evidence>
<dbReference type="Pfam" id="PF07445">
    <property type="entry name" value="PriC"/>
    <property type="match status" value="1"/>
</dbReference>
<dbReference type="RefSeq" id="WP_016191627.1">
    <property type="nucleotide sequence ID" value="NZ_CP013970.1"/>
</dbReference>
<dbReference type="Gene3D" id="1.20.1270.340">
    <property type="match status" value="1"/>
</dbReference>
<dbReference type="EMBL" id="CP013970">
    <property type="protein sequence ID" value="AXF78677.1"/>
    <property type="molecule type" value="Genomic_DNA"/>
</dbReference>